<name>A0A0A8JYW5_9HYPH</name>
<dbReference type="Gene3D" id="1.10.10.10">
    <property type="entry name" value="Winged helix-like DNA-binding domain superfamily/Winged helix DNA-binding domain"/>
    <property type="match status" value="1"/>
</dbReference>
<dbReference type="PANTHER" id="PTHR33164">
    <property type="entry name" value="TRANSCRIPTIONAL REGULATOR, MARR FAMILY"/>
    <property type="match status" value="1"/>
</dbReference>
<dbReference type="InterPro" id="IPR036388">
    <property type="entry name" value="WH-like_DNA-bd_sf"/>
</dbReference>
<dbReference type="SMART" id="SM00347">
    <property type="entry name" value="HTH_MARR"/>
    <property type="match status" value="1"/>
</dbReference>
<dbReference type="InterPro" id="IPR000835">
    <property type="entry name" value="HTH_MarR-typ"/>
</dbReference>
<gene>
    <name evidence="2" type="ORF">GL4_0061</name>
</gene>
<dbReference type="AlphaFoldDB" id="A0A0A8JYW5"/>
<dbReference type="GO" id="GO:0003700">
    <property type="term" value="F:DNA-binding transcription factor activity"/>
    <property type="evidence" value="ECO:0007669"/>
    <property type="project" value="InterPro"/>
</dbReference>
<dbReference type="Pfam" id="PF12802">
    <property type="entry name" value="MarR_2"/>
    <property type="match status" value="1"/>
</dbReference>
<organism evidence="2 3">
    <name type="scientific">Methyloceanibacter caenitepidi</name>
    <dbReference type="NCBI Taxonomy" id="1384459"/>
    <lineage>
        <taxon>Bacteria</taxon>
        <taxon>Pseudomonadati</taxon>
        <taxon>Pseudomonadota</taxon>
        <taxon>Alphaproteobacteria</taxon>
        <taxon>Hyphomicrobiales</taxon>
        <taxon>Hyphomicrobiaceae</taxon>
        <taxon>Methyloceanibacter</taxon>
    </lineage>
</organism>
<protein>
    <submittedName>
        <fullName evidence="2">Transcriptional regulator, MarR family</fullName>
    </submittedName>
</protein>
<evidence type="ECO:0000313" key="2">
    <source>
        <dbReference type="EMBL" id="BAQ15532.1"/>
    </source>
</evidence>
<dbReference type="KEGG" id="mcg:GL4_0061"/>
<keyword evidence="3" id="KW-1185">Reference proteome</keyword>
<dbReference type="PROSITE" id="PS50995">
    <property type="entry name" value="HTH_MARR_2"/>
    <property type="match status" value="1"/>
</dbReference>
<dbReference type="OrthoDB" id="7349109at2"/>
<sequence length="147" mass="15480">MTTKSKNPLESSATHLLHRAGQRAADIFAEEAKKSGLTPRQYAVLTAVSQEEGLPQAELVARTGIDRSTLADIVARLLGRGLIQRKRAKEDGRAYAIKLSAKGTKALAKAKPAASTADSRLLAGLSATKRNEFLATLATIVAAGDDA</sequence>
<dbReference type="RefSeq" id="WP_045363297.1">
    <property type="nucleotide sequence ID" value="NZ_AP014648.1"/>
</dbReference>
<accession>A0A0A8JYW5</accession>
<evidence type="ECO:0000259" key="1">
    <source>
        <dbReference type="PROSITE" id="PS50995"/>
    </source>
</evidence>
<dbReference type="HOGENOM" id="CLU_083287_4_0_5"/>
<dbReference type="InterPro" id="IPR039422">
    <property type="entry name" value="MarR/SlyA-like"/>
</dbReference>
<dbReference type="EMBL" id="AP014648">
    <property type="protein sequence ID" value="BAQ15532.1"/>
    <property type="molecule type" value="Genomic_DNA"/>
</dbReference>
<feature type="domain" description="HTH marR-type" evidence="1">
    <location>
        <begin position="10"/>
        <end position="142"/>
    </location>
</feature>
<proteinExistence type="predicted"/>
<dbReference type="Proteomes" id="UP000031643">
    <property type="component" value="Chromosome"/>
</dbReference>
<dbReference type="PANTHER" id="PTHR33164:SF43">
    <property type="entry name" value="HTH-TYPE TRANSCRIPTIONAL REPRESSOR YETL"/>
    <property type="match status" value="1"/>
</dbReference>
<reference evidence="2 3" key="1">
    <citation type="submission" date="2014-09" db="EMBL/GenBank/DDBJ databases">
        <title>Genome sequencing of Methyloceanibacter caenitepidi Gela4.</title>
        <authorList>
            <person name="Takeuchi M."/>
            <person name="Susumu S."/>
            <person name="Kamagata Y."/>
            <person name="Oshima K."/>
            <person name="Hattori M."/>
            <person name="Iwasaki W."/>
        </authorList>
    </citation>
    <scope>NUCLEOTIDE SEQUENCE [LARGE SCALE GENOMIC DNA]</scope>
    <source>
        <strain evidence="2 3">Gela4</strain>
    </source>
</reference>
<evidence type="ECO:0000313" key="3">
    <source>
        <dbReference type="Proteomes" id="UP000031643"/>
    </source>
</evidence>
<dbReference type="InterPro" id="IPR036390">
    <property type="entry name" value="WH_DNA-bd_sf"/>
</dbReference>
<dbReference type="PRINTS" id="PR00598">
    <property type="entry name" value="HTHMARR"/>
</dbReference>
<dbReference type="STRING" id="1384459.GL4_0061"/>
<dbReference type="GO" id="GO:0006950">
    <property type="term" value="P:response to stress"/>
    <property type="evidence" value="ECO:0007669"/>
    <property type="project" value="TreeGrafter"/>
</dbReference>
<dbReference type="SUPFAM" id="SSF46785">
    <property type="entry name" value="Winged helix' DNA-binding domain"/>
    <property type="match status" value="1"/>
</dbReference>